<dbReference type="PANTHER" id="PTHR46579:SF1">
    <property type="entry name" value="F5_8 TYPE C DOMAIN-CONTAINING PROTEIN"/>
    <property type="match status" value="1"/>
</dbReference>
<sequence>MHNLFLGLVKTHFYHIWVQLKLFRKSRELRRLHAILAELHLPSRLGRLPRLVGEPAGGSLTADQWLILATVVGPLALPELWDDCHRSEDQQDLKFFRERLDMIRRRVMMQKAVRKPKKKSDLAGQERGHPDSSVINEGTLRRSSRVRKPTEKARDLVLDADDAGACLDDEDSLWPGMDDSDEDEDDSQRTSNLHERDLANFLKLCKALRLFLSDSITDQQLELADCLLREYCAELVELYGADVIRPNHHYATHTAEFVRDYGPLRGYWTFIFERLNKILKSFRTNNHEGGEIEVTFFREFHRAANLNRVLAEGLRQPAESVFHQTCRHMQEATSNMRGTLQQLVDELEEAYYDDNVLLSFSPRAARARLDEDVYYTLLTYLQTRHPTKGFHSDIALAPHQGSIMLSRLATVFDYVVVAGYRYYAASRANTPTNSLALIRVSEAGTTCVGQVEHIVHYECMGHGHELFAYVRWLRSANVSLANTMWADCVDTFKLQAWHDIGFLDPVSEPTPCPIVPLYDLLSPVARHKTIVNGQRYWITIPIARNAVMYS</sequence>
<dbReference type="AlphaFoldDB" id="A0A060SIE1"/>
<dbReference type="OrthoDB" id="3239894at2759"/>
<feature type="compositionally biased region" description="Basic and acidic residues" evidence="1">
    <location>
        <begin position="119"/>
        <end position="130"/>
    </location>
</feature>
<reference evidence="2" key="1">
    <citation type="submission" date="2014-01" db="EMBL/GenBank/DDBJ databases">
        <title>The genome of the white-rot fungus Pycnoporus cinnabarinus: a basidiomycete model with a versatile arsenal for lignocellulosic biomass breakdown.</title>
        <authorList>
            <person name="Levasseur A."/>
            <person name="Lomascolo A."/>
            <person name="Ruiz-Duenas F.J."/>
            <person name="Uzan E."/>
            <person name="Piumi F."/>
            <person name="Kues U."/>
            <person name="Ram A.F.J."/>
            <person name="Murat C."/>
            <person name="Haon M."/>
            <person name="Benoit I."/>
            <person name="Arfi Y."/>
            <person name="Chevret D."/>
            <person name="Drula E."/>
            <person name="Kwon M.J."/>
            <person name="Gouret P."/>
            <person name="Lesage-Meessen L."/>
            <person name="Lombard V."/>
            <person name="Mariette J."/>
            <person name="Noirot C."/>
            <person name="Park J."/>
            <person name="Patyshakuliyeva A."/>
            <person name="Wieneger R.A.B."/>
            <person name="Wosten H.A.B."/>
            <person name="Martin F."/>
            <person name="Coutinho P.M."/>
            <person name="de Vries R."/>
            <person name="Martinez A.T."/>
            <person name="Klopp C."/>
            <person name="Pontarotti P."/>
            <person name="Henrissat B."/>
            <person name="Record E."/>
        </authorList>
    </citation>
    <scope>NUCLEOTIDE SEQUENCE [LARGE SCALE GENOMIC DNA]</scope>
    <source>
        <strain evidence="2">BRFM137</strain>
    </source>
</reference>
<protein>
    <submittedName>
        <fullName evidence="2">Uncharacterized protein</fullName>
    </submittedName>
</protein>
<feature type="region of interest" description="Disordered" evidence="1">
    <location>
        <begin position="110"/>
        <end position="153"/>
    </location>
</feature>
<dbReference type="HOGENOM" id="CLU_027186_0_0_1"/>
<name>A0A060SIE1_PYCCI</name>
<evidence type="ECO:0000313" key="2">
    <source>
        <dbReference type="EMBL" id="CDO71994.1"/>
    </source>
</evidence>
<dbReference type="Proteomes" id="UP000029665">
    <property type="component" value="Unassembled WGS sequence"/>
</dbReference>
<organism evidence="2 3">
    <name type="scientific">Pycnoporus cinnabarinus</name>
    <name type="common">Cinnabar-red polypore</name>
    <name type="synonym">Trametes cinnabarina</name>
    <dbReference type="NCBI Taxonomy" id="5643"/>
    <lineage>
        <taxon>Eukaryota</taxon>
        <taxon>Fungi</taxon>
        <taxon>Dikarya</taxon>
        <taxon>Basidiomycota</taxon>
        <taxon>Agaricomycotina</taxon>
        <taxon>Agaricomycetes</taxon>
        <taxon>Polyporales</taxon>
        <taxon>Polyporaceae</taxon>
        <taxon>Trametes</taxon>
    </lineage>
</organism>
<proteinExistence type="predicted"/>
<dbReference type="PANTHER" id="PTHR46579">
    <property type="entry name" value="F5/8 TYPE C DOMAIN-CONTAINING PROTEIN-RELATED"/>
    <property type="match status" value="1"/>
</dbReference>
<feature type="region of interest" description="Disordered" evidence="1">
    <location>
        <begin position="167"/>
        <end position="191"/>
    </location>
</feature>
<evidence type="ECO:0000256" key="1">
    <source>
        <dbReference type="SAM" id="MobiDB-lite"/>
    </source>
</evidence>
<feature type="compositionally biased region" description="Acidic residues" evidence="1">
    <location>
        <begin position="167"/>
        <end position="186"/>
    </location>
</feature>
<accession>A0A060SIE1</accession>
<evidence type="ECO:0000313" key="3">
    <source>
        <dbReference type="Proteomes" id="UP000029665"/>
    </source>
</evidence>
<dbReference type="OMA" id="WSTHICE"/>
<dbReference type="EMBL" id="CCBP010000109">
    <property type="protein sequence ID" value="CDO71994.1"/>
    <property type="molecule type" value="Genomic_DNA"/>
</dbReference>
<keyword evidence="3" id="KW-1185">Reference proteome</keyword>
<comment type="caution">
    <text evidence="2">The sequence shown here is derived from an EMBL/GenBank/DDBJ whole genome shotgun (WGS) entry which is preliminary data.</text>
</comment>
<gene>
    <name evidence="2" type="ORF">BN946_scf184943.g29</name>
</gene>